<evidence type="ECO:0000256" key="2">
    <source>
        <dbReference type="ARBA" id="ARBA00005587"/>
    </source>
</evidence>
<comment type="similarity">
    <text evidence="2">Belongs to the acetate uptake transporter (AceTr) (TC 2.A.96) family.</text>
</comment>
<evidence type="ECO:0000256" key="6">
    <source>
        <dbReference type="SAM" id="Phobius"/>
    </source>
</evidence>
<organism evidence="7 8">
    <name type="scientific">Streptomyces brasiliensis</name>
    <dbReference type="NCBI Taxonomy" id="1954"/>
    <lineage>
        <taxon>Bacteria</taxon>
        <taxon>Bacillati</taxon>
        <taxon>Actinomycetota</taxon>
        <taxon>Actinomycetes</taxon>
        <taxon>Kitasatosporales</taxon>
        <taxon>Streptomycetaceae</taxon>
        <taxon>Streptomyces</taxon>
    </lineage>
</organism>
<dbReference type="GO" id="GO:0015123">
    <property type="term" value="F:acetate transmembrane transporter activity"/>
    <property type="evidence" value="ECO:0007669"/>
    <property type="project" value="TreeGrafter"/>
</dbReference>
<evidence type="ECO:0000313" key="7">
    <source>
        <dbReference type="EMBL" id="GGJ72609.1"/>
    </source>
</evidence>
<dbReference type="PANTHER" id="PTHR31123:SF1">
    <property type="entry name" value="ACCUMULATION OF DYADS PROTEIN 2-RELATED"/>
    <property type="match status" value="1"/>
</dbReference>
<accession>A0A917UP98</accession>
<feature type="transmembrane region" description="Helical" evidence="6">
    <location>
        <begin position="115"/>
        <end position="136"/>
    </location>
</feature>
<evidence type="ECO:0000256" key="4">
    <source>
        <dbReference type="ARBA" id="ARBA00022989"/>
    </source>
</evidence>
<dbReference type="Proteomes" id="UP000657574">
    <property type="component" value="Unassembled WGS sequence"/>
</dbReference>
<name>A0A917UP98_9ACTN</name>
<feature type="transmembrane region" description="Helical" evidence="6">
    <location>
        <begin position="232"/>
        <end position="253"/>
    </location>
</feature>
<evidence type="ECO:0000256" key="5">
    <source>
        <dbReference type="ARBA" id="ARBA00023136"/>
    </source>
</evidence>
<feature type="transmembrane region" description="Helical" evidence="6">
    <location>
        <begin position="265"/>
        <end position="285"/>
    </location>
</feature>
<comment type="caution">
    <text evidence="7">The sequence shown here is derived from an EMBL/GenBank/DDBJ whole genome shotgun (WGS) entry which is preliminary data.</text>
</comment>
<sequence length="299" mass="30802">MNETVDHDRGDDGAAEYLAPTRAARSQVVVTSQSEDVPDADHGHVRRIDLAPVTELGVESGWCHRVSRFHSTGRSWTAAQPDRTEDHSQLKEEYTMTAAVATEAPVRSAPAGDPALIGVPTFIVGATALGLVLTGYVPAGAVGASIAIILPATGLGQLVAAVWAAALGQNAVAAVFGVFTGFWFSYAALVLGLIHGWFGISGDAAVATQGLFLIAWLVTIGLLTLATLRLPAAFTLLFALIDIALALVLYGTVSASTAATSAGGYVVFAFTAVGVYLFAGAMFAATGGRPLPLGRPVLN</sequence>
<keyword evidence="3 6" id="KW-0812">Transmembrane</keyword>
<evidence type="ECO:0008006" key="9">
    <source>
        <dbReference type="Google" id="ProtNLM"/>
    </source>
</evidence>
<feature type="transmembrane region" description="Helical" evidence="6">
    <location>
        <begin position="172"/>
        <end position="198"/>
    </location>
</feature>
<dbReference type="Pfam" id="PF01184">
    <property type="entry name" value="Gpr1_Fun34_YaaH"/>
    <property type="match status" value="1"/>
</dbReference>
<dbReference type="InterPro" id="IPR051633">
    <property type="entry name" value="AceTr"/>
</dbReference>
<evidence type="ECO:0000256" key="3">
    <source>
        <dbReference type="ARBA" id="ARBA00022692"/>
    </source>
</evidence>
<dbReference type="AlphaFoldDB" id="A0A917UP98"/>
<dbReference type="GO" id="GO:0005886">
    <property type="term" value="C:plasma membrane"/>
    <property type="evidence" value="ECO:0007669"/>
    <property type="project" value="TreeGrafter"/>
</dbReference>
<keyword evidence="8" id="KW-1185">Reference proteome</keyword>
<keyword evidence="5 6" id="KW-0472">Membrane</keyword>
<evidence type="ECO:0000256" key="1">
    <source>
        <dbReference type="ARBA" id="ARBA00004141"/>
    </source>
</evidence>
<dbReference type="InterPro" id="IPR000791">
    <property type="entry name" value="Gpr1/Fun34/SatP-like"/>
</dbReference>
<proteinExistence type="inferred from homology"/>
<protein>
    <recommendedName>
        <fullName evidence="9">GPR1/FUN34/yaaH family protein</fullName>
    </recommendedName>
</protein>
<dbReference type="PANTHER" id="PTHR31123">
    <property type="entry name" value="ACCUMULATION OF DYADS PROTEIN 2-RELATED"/>
    <property type="match status" value="1"/>
</dbReference>
<reference evidence="7" key="1">
    <citation type="journal article" date="2014" name="Int. J. Syst. Evol. Microbiol.">
        <title>Complete genome sequence of Corynebacterium casei LMG S-19264T (=DSM 44701T), isolated from a smear-ripened cheese.</title>
        <authorList>
            <consortium name="US DOE Joint Genome Institute (JGI-PGF)"/>
            <person name="Walter F."/>
            <person name="Albersmeier A."/>
            <person name="Kalinowski J."/>
            <person name="Ruckert C."/>
        </authorList>
    </citation>
    <scope>NUCLEOTIDE SEQUENCE</scope>
    <source>
        <strain evidence="7">JCM 3086</strain>
    </source>
</reference>
<evidence type="ECO:0000313" key="8">
    <source>
        <dbReference type="Proteomes" id="UP000657574"/>
    </source>
</evidence>
<dbReference type="RefSeq" id="WP_308429104.1">
    <property type="nucleotide sequence ID" value="NZ_BMQA01000156.1"/>
</dbReference>
<keyword evidence="4 6" id="KW-1133">Transmembrane helix</keyword>
<feature type="transmembrane region" description="Helical" evidence="6">
    <location>
        <begin position="204"/>
        <end position="225"/>
    </location>
</feature>
<comment type="subcellular location">
    <subcellularLocation>
        <location evidence="1">Membrane</location>
        <topology evidence="1">Multi-pass membrane protein</topology>
    </subcellularLocation>
</comment>
<feature type="transmembrane region" description="Helical" evidence="6">
    <location>
        <begin position="142"/>
        <end position="165"/>
    </location>
</feature>
<reference evidence="7" key="2">
    <citation type="submission" date="2020-09" db="EMBL/GenBank/DDBJ databases">
        <authorList>
            <person name="Sun Q."/>
            <person name="Ohkuma M."/>
        </authorList>
    </citation>
    <scope>NUCLEOTIDE SEQUENCE</scope>
    <source>
        <strain evidence="7">JCM 3086</strain>
    </source>
</reference>
<gene>
    <name evidence="7" type="ORF">GCM10010121_099040</name>
</gene>
<dbReference type="EMBL" id="BMQA01000156">
    <property type="protein sequence ID" value="GGJ72609.1"/>
    <property type="molecule type" value="Genomic_DNA"/>
</dbReference>